<evidence type="ECO:0000313" key="2">
    <source>
        <dbReference type="EMBL" id="QNG76473.1"/>
    </source>
</evidence>
<dbReference type="EMBL" id="CP060025">
    <property type="protein sequence ID" value="QNG76473.1"/>
    <property type="molecule type" value="Genomic_DNA"/>
</dbReference>
<dbReference type="InterPro" id="IPR052345">
    <property type="entry name" value="Rad_response_metalloprotease"/>
</dbReference>
<protein>
    <recommendedName>
        <fullName evidence="1">HTH cro/C1-type domain-containing protein</fullName>
    </recommendedName>
</protein>
<dbReference type="PANTHER" id="PTHR43236">
    <property type="entry name" value="ANTITOXIN HIGA1"/>
    <property type="match status" value="1"/>
</dbReference>
<proteinExistence type="predicted"/>
<dbReference type="Proteomes" id="UP000515598">
    <property type="component" value="Chromosome"/>
</dbReference>
<gene>
    <name evidence="2" type="ORF">GPNADHDJ_00646</name>
</gene>
<dbReference type="Gene3D" id="1.10.10.2910">
    <property type="match status" value="1"/>
</dbReference>
<dbReference type="RefSeq" id="WP_154350302.1">
    <property type="nucleotide sequence ID" value="NZ_CP040433.1"/>
</dbReference>
<dbReference type="AlphaFoldDB" id="A0AAX1I938"/>
<accession>A0AAX1I938</accession>
<dbReference type="Pfam" id="PF06114">
    <property type="entry name" value="Peptidase_M78"/>
    <property type="match status" value="1"/>
</dbReference>
<evidence type="ECO:0000313" key="3">
    <source>
        <dbReference type="Proteomes" id="UP000515598"/>
    </source>
</evidence>
<dbReference type="PANTHER" id="PTHR43236:SF2">
    <property type="entry name" value="BLL0069 PROTEIN"/>
    <property type="match status" value="1"/>
</dbReference>
<dbReference type="InterPro" id="IPR010359">
    <property type="entry name" value="IrrE_HExxH"/>
</dbReference>
<evidence type="ECO:0000259" key="1">
    <source>
        <dbReference type="PROSITE" id="PS50943"/>
    </source>
</evidence>
<reference evidence="2 3" key="1">
    <citation type="submission" date="2020-08" db="EMBL/GenBank/DDBJ databases">
        <title>Phenotypic and transcriptomic analysis of seven clinical Stenotrophomonas maltophilia isolates identify a small set of shared and commonly regulated genes involved in biofilm lifestyle.</title>
        <authorList>
            <person name="Alio I."/>
            <person name="Gudzuhn M."/>
            <person name="Streit W."/>
        </authorList>
    </citation>
    <scope>NUCLEOTIDE SEQUENCE [LARGE SCALE GENOMIC DNA]</scope>
    <source>
        <strain evidence="2 3">UHH_SKK55</strain>
    </source>
</reference>
<feature type="domain" description="HTH cro/C1-type" evidence="1">
    <location>
        <begin position="3"/>
        <end position="56"/>
    </location>
</feature>
<dbReference type="PROSITE" id="PS50943">
    <property type="entry name" value="HTH_CROC1"/>
    <property type="match status" value="1"/>
</dbReference>
<sequence length="375" mass="41223">MDIAQHIADRSLTVSDVARRANLPVSRVSEIVSGDEASLSEIRKISKAICVPLSSIGRPESTEDQTTSKLLLRQTLDQRARGMSSSLSIIGDQLNDILSIARTLPSNLNWLELFRGLAPDLENAESFAAIFRRAFAQLDDQVPFLSLATTLEELGVFVCYGRDPKVEGVSAIVEGHALILLAPRTFKARMLFTLAHEVGHLVARHDLLKTDFARLDEEVGGDRETAGSAEHRNEERFADAFAASLLMPRKGFLKALEAVRTHYRAKGPLGDVEILTTAIFFGVSFEVAARRCEGLGLLEPRGARALYQKISDEHGNPEKRARELGLREREEIQISTSPRLLEAAAKLVDREELSAGKAAELLNVPISYLFAANSK</sequence>
<dbReference type="InterPro" id="IPR001387">
    <property type="entry name" value="Cro/C1-type_HTH"/>
</dbReference>
<organism evidence="2 3">
    <name type="scientific">Stenotrophomonas maltophilia</name>
    <name type="common">Pseudomonas maltophilia</name>
    <name type="synonym">Xanthomonas maltophilia</name>
    <dbReference type="NCBI Taxonomy" id="40324"/>
    <lineage>
        <taxon>Bacteria</taxon>
        <taxon>Pseudomonadati</taxon>
        <taxon>Pseudomonadota</taxon>
        <taxon>Gammaproteobacteria</taxon>
        <taxon>Lysobacterales</taxon>
        <taxon>Lysobacteraceae</taxon>
        <taxon>Stenotrophomonas</taxon>
        <taxon>Stenotrophomonas maltophilia group</taxon>
    </lineage>
</organism>
<name>A0AAX1I938_STEMA</name>